<evidence type="ECO:0000256" key="13">
    <source>
        <dbReference type="ARBA" id="ARBA00022692"/>
    </source>
</evidence>
<dbReference type="GO" id="GO:0071555">
    <property type="term" value="P:cell wall organization"/>
    <property type="evidence" value="ECO:0007669"/>
    <property type="project" value="UniProtKB-KW"/>
</dbReference>
<comment type="similarity">
    <text evidence="4">In the N-terminal section; belongs to the glycosyltransferase 51 family.</text>
</comment>
<dbReference type="EC" id="3.4.16.4" evidence="5"/>
<evidence type="ECO:0000256" key="2">
    <source>
        <dbReference type="ARBA" id="ARBA00004752"/>
    </source>
</evidence>
<comment type="pathway">
    <text evidence="26">Glycan biosynthesis.</text>
</comment>
<comment type="pathway">
    <text evidence="2">Cell wall biogenesis; peptidoglycan biosynthesis.</text>
</comment>
<keyword evidence="19" id="KW-0472">Membrane</keyword>
<dbReference type="Gene3D" id="3.40.710.10">
    <property type="entry name" value="DD-peptidase/beta-lactamase superfamily"/>
    <property type="match status" value="2"/>
</dbReference>
<dbReference type="SUPFAM" id="SSF53955">
    <property type="entry name" value="Lysozyme-like"/>
    <property type="match status" value="1"/>
</dbReference>
<keyword evidence="10" id="KW-0645">Protease</keyword>
<dbReference type="EC" id="2.4.99.28" evidence="24"/>
<dbReference type="Pfam" id="PF17092">
    <property type="entry name" value="PCB_OB"/>
    <property type="match status" value="1"/>
</dbReference>
<evidence type="ECO:0000256" key="6">
    <source>
        <dbReference type="ARBA" id="ARBA00018638"/>
    </source>
</evidence>
<comment type="similarity">
    <text evidence="3">In the C-terminal section; belongs to the transpeptidase family.</text>
</comment>
<dbReference type="PANTHER" id="PTHR32282">
    <property type="entry name" value="BINDING PROTEIN TRANSPEPTIDASE, PUTATIVE-RELATED"/>
    <property type="match status" value="1"/>
</dbReference>
<dbReference type="RefSeq" id="WP_186880454.1">
    <property type="nucleotide sequence ID" value="NZ_JACOGG010000004.1"/>
</dbReference>
<dbReference type="EMBL" id="JACOGG010000004">
    <property type="protein sequence ID" value="MBC3934851.1"/>
    <property type="molecule type" value="Genomic_DNA"/>
</dbReference>
<keyword evidence="7" id="KW-1003">Cell membrane</keyword>
<keyword evidence="20" id="KW-0046">Antibiotic resistance</keyword>
<evidence type="ECO:0000256" key="10">
    <source>
        <dbReference type="ARBA" id="ARBA00022670"/>
    </source>
</evidence>
<keyword evidence="13" id="KW-0812">Transmembrane</keyword>
<dbReference type="SUPFAM" id="SSF56601">
    <property type="entry name" value="beta-lactamase/transpeptidase-like"/>
    <property type="match status" value="1"/>
</dbReference>
<dbReference type="GO" id="GO:0008360">
    <property type="term" value="P:regulation of cell shape"/>
    <property type="evidence" value="ECO:0007669"/>
    <property type="project" value="UniProtKB-KW"/>
</dbReference>
<evidence type="ECO:0000256" key="3">
    <source>
        <dbReference type="ARBA" id="ARBA00007090"/>
    </source>
</evidence>
<evidence type="ECO:0000256" key="17">
    <source>
        <dbReference type="ARBA" id="ARBA00022984"/>
    </source>
</evidence>
<comment type="catalytic activity">
    <reaction evidence="23">
        <text>Preferential cleavage: (Ac)2-L-Lys-D-Ala-|-D-Ala. Also transpeptidation of peptidyl-alanyl moieties that are N-acyl substituents of D-alanine.</text>
        <dbReference type="EC" id="3.4.16.4"/>
    </reaction>
</comment>
<evidence type="ECO:0000256" key="1">
    <source>
        <dbReference type="ARBA" id="ARBA00004249"/>
    </source>
</evidence>
<dbReference type="GO" id="GO:0005886">
    <property type="term" value="C:plasma membrane"/>
    <property type="evidence" value="ECO:0007669"/>
    <property type="project" value="UniProtKB-SubCell"/>
</dbReference>
<dbReference type="InterPro" id="IPR001460">
    <property type="entry name" value="PCN-bd_Tpept"/>
</dbReference>
<dbReference type="PANTHER" id="PTHR32282:SF27">
    <property type="entry name" value="PENICILLIN-BINDING PROTEIN 1A"/>
    <property type="match status" value="1"/>
</dbReference>
<reference evidence="30" key="1">
    <citation type="submission" date="2020-08" db="EMBL/GenBank/DDBJ databases">
        <title>Novel species isolated from subtropical streams in China.</title>
        <authorList>
            <person name="Lu H."/>
        </authorList>
    </citation>
    <scope>NUCLEOTIDE SEQUENCE</scope>
    <source>
        <strain evidence="30">CY7W</strain>
    </source>
</reference>
<evidence type="ECO:0000256" key="5">
    <source>
        <dbReference type="ARBA" id="ARBA00012448"/>
    </source>
</evidence>
<dbReference type="GO" id="GO:0008955">
    <property type="term" value="F:peptidoglycan glycosyltransferase activity"/>
    <property type="evidence" value="ECO:0007669"/>
    <property type="project" value="UniProtKB-EC"/>
</dbReference>
<accession>A0A923KZC6</accession>
<organism evidence="30 31">
    <name type="scientific">Undibacterium rugosum</name>
    <dbReference type="NCBI Taxonomy" id="2762291"/>
    <lineage>
        <taxon>Bacteria</taxon>
        <taxon>Pseudomonadati</taxon>
        <taxon>Pseudomonadota</taxon>
        <taxon>Betaproteobacteria</taxon>
        <taxon>Burkholderiales</taxon>
        <taxon>Oxalobacteraceae</taxon>
        <taxon>Undibacterium</taxon>
    </lineage>
</organism>
<keyword evidence="16" id="KW-0735">Signal-anchor</keyword>
<comment type="caution">
    <text evidence="30">The sequence shown here is derived from an EMBL/GenBank/DDBJ whole genome shotgun (WGS) entry which is preliminary data.</text>
</comment>
<evidence type="ECO:0000256" key="25">
    <source>
        <dbReference type="ARBA" id="ARBA00049902"/>
    </source>
</evidence>
<dbReference type="FunFam" id="1.10.3810.10:FF:000003">
    <property type="entry name" value="Penicillin-binding protein 1a"/>
    <property type="match status" value="1"/>
</dbReference>
<evidence type="ECO:0000313" key="31">
    <source>
        <dbReference type="Proteomes" id="UP000612361"/>
    </source>
</evidence>
<dbReference type="Pfam" id="PF00905">
    <property type="entry name" value="Transpeptidase"/>
    <property type="match status" value="1"/>
</dbReference>
<keyword evidence="11" id="KW-0328">Glycosyltransferase</keyword>
<evidence type="ECO:0000256" key="23">
    <source>
        <dbReference type="ARBA" id="ARBA00034000"/>
    </source>
</evidence>
<evidence type="ECO:0000256" key="16">
    <source>
        <dbReference type="ARBA" id="ARBA00022968"/>
    </source>
</evidence>
<dbReference type="GO" id="GO:0030288">
    <property type="term" value="C:outer membrane-bounded periplasmic space"/>
    <property type="evidence" value="ECO:0007669"/>
    <property type="project" value="TreeGrafter"/>
</dbReference>
<comment type="subcellular location">
    <subcellularLocation>
        <location evidence="1">Cell inner membrane</location>
        <topology evidence="1">Single-pass type II membrane protein</topology>
    </subcellularLocation>
</comment>
<dbReference type="GO" id="GO:0009252">
    <property type="term" value="P:peptidoglycan biosynthetic process"/>
    <property type="evidence" value="ECO:0007669"/>
    <property type="project" value="UniProtKB-KW"/>
</dbReference>
<evidence type="ECO:0000259" key="29">
    <source>
        <dbReference type="Pfam" id="PF17092"/>
    </source>
</evidence>
<dbReference type="AlphaFoldDB" id="A0A923KZC6"/>
<evidence type="ECO:0000256" key="8">
    <source>
        <dbReference type="ARBA" id="ARBA00022519"/>
    </source>
</evidence>
<feature type="domain" description="Penicillin-binding protein OB-like" evidence="29">
    <location>
        <begin position="311"/>
        <end position="415"/>
    </location>
</feature>
<dbReference type="InterPro" id="IPR050396">
    <property type="entry name" value="Glycosyltr_51/Transpeptidase"/>
</dbReference>
<keyword evidence="8" id="KW-0997">Cell inner membrane</keyword>
<keyword evidence="21" id="KW-0511">Multifunctional enzyme</keyword>
<keyword evidence="31" id="KW-1185">Reference proteome</keyword>
<evidence type="ECO:0000256" key="7">
    <source>
        <dbReference type="ARBA" id="ARBA00022475"/>
    </source>
</evidence>
<evidence type="ECO:0000256" key="21">
    <source>
        <dbReference type="ARBA" id="ARBA00023268"/>
    </source>
</evidence>
<evidence type="ECO:0000313" key="30">
    <source>
        <dbReference type="EMBL" id="MBC3934851.1"/>
    </source>
</evidence>
<evidence type="ECO:0000256" key="9">
    <source>
        <dbReference type="ARBA" id="ARBA00022645"/>
    </source>
</evidence>
<evidence type="ECO:0000256" key="12">
    <source>
        <dbReference type="ARBA" id="ARBA00022679"/>
    </source>
</evidence>
<evidence type="ECO:0000256" key="11">
    <source>
        <dbReference type="ARBA" id="ARBA00022676"/>
    </source>
</evidence>
<proteinExistence type="inferred from homology"/>
<keyword evidence="14" id="KW-0378">Hydrolase</keyword>
<evidence type="ECO:0000256" key="14">
    <source>
        <dbReference type="ARBA" id="ARBA00022801"/>
    </source>
</evidence>
<evidence type="ECO:0000256" key="26">
    <source>
        <dbReference type="ARBA" id="ARBA00060592"/>
    </source>
</evidence>
<dbReference type="NCBIfam" id="TIGR02074">
    <property type="entry name" value="PBP_1a_fam"/>
    <property type="match status" value="1"/>
</dbReference>
<dbReference type="InterPro" id="IPR012338">
    <property type="entry name" value="Beta-lactam/transpept-like"/>
</dbReference>
<dbReference type="Gene3D" id="1.10.3810.10">
    <property type="entry name" value="Biosynthetic peptidoglycan transglycosylase-like"/>
    <property type="match status" value="1"/>
</dbReference>
<evidence type="ECO:0000256" key="20">
    <source>
        <dbReference type="ARBA" id="ARBA00023251"/>
    </source>
</evidence>
<protein>
    <recommendedName>
        <fullName evidence="6">Penicillin-binding protein 1A</fullName>
        <ecNumber evidence="24">2.4.99.28</ecNumber>
        <ecNumber evidence="5">3.4.16.4</ecNumber>
    </recommendedName>
</protein>
<dbReference type="InterPro" id="IPR036950">
    <property type="entry name" value="PBP_transglycosylase"/>
</dbReference>
<evidence type="ECO:0000256" key="4">
    <source>
        <dbReference type="ARBA" id="ARBA00007739"/>
    </source>
</evidence>
<evidence type="ECO:0000256" key="15">
    <source>
        <dbReference type="ARBA" id="ARBA00022960"/>
    </source>
</evidence>
<feature type="domain" description="Penicillin-binding protein transpeptidase" evidence="27">
    <location>
        <begin position="417"/>
        <end position="669"/>
    </location>
</feature>
<evidence type="ECO:0000259" key="28">
    <source>
        <dbReference type="Pfam" id="PF00912"/>
    </source>
</evidence>
<gene>
    <name evidence="30" type="ORF">H8K47_05710</name>
</gene>
<feature type="domain" description="Glycosyl transferase family 51" evidence="28">
    <location>
        <begin position="53"/>
        <end position="225"/>
    </location>
</feature>
<evidence type="ECO:0000256" key="24">
    <source>
        <dbReference type="ARBA" id="ARBA00044770"/>
    </source>
</evidence>
<dbReference type="InterPro" id="IPR001264">
    <property type="entry name" value="Glyco_trans_51"/>
</dbReference>
<keyword evidence="18" id="KW-1133">Transmembrane helix</keyword>
<comment type="catalytic activity">
    <reaction evidence="25">
        <text>[GlcNAc-(1-&gt;4)-Mur2Ac(oyl-L-Ala-gamma-D-Glu-L-Lys-D-Ala-D-Ala)](n)-di-trans,octa-cis-undecaprenyl diphosphate + beta-D-GlcNAc-(1-&gt;4)-Mur2Ac(oyl-L-Ala-gamma-D-Glu-L-Lys-D-Ala-D-Ala)-di-trans,octa-cis-undecaprenyl diphosphate = [GlcNAc-(1-&gt;4)-Mur2Ac(oyl-L-Ala-gamma-D-Glu-L-Lys-D-Ala-D-Ala)](n+1)-di-trans,octa-cis-undecaprenyl diphosphate + di-trans,octa-cis-undecaprenyl diphosphate + H(+)</text>
        <dbReference type="Rhea" id="RHEA:23708"/>
        <dbReference type="Rhea" id="RHEA-COMP:9602"/>
        <dbReference type="Rhea" id="RHEA-COMP:9603"/>
        <dbReference type="ChEBI" id="CHEBI:15378"/>
        <dbReference type="ChEBI" id="CHEBI:58405"/>
        <dbReference type="ChEBI" id="CHEBI:60033"/>
        <dbReference type="ChEBI" id="CHEBI:78435"/>
        <dbReference type="EC" id="2.4.99.28"/>
    </reaction>
</comment>
<evidence type="ECO:0000259" key="27">
    <source>
        <dbReference type="Pfam" id="PF00905"/>
    </source>
</evidence>
<sequence length="755" mass="82372">MKWIAAVLALLGVVAGAVLAYVFLVLAPNLPALDAVTDYRPKIPLRIYTADNALIGEFGEEHREFVPIKDIPEQLKTALLSTEDARFYDHSGIDFIGAGRAVLADLRGGFHQGASTITMQVARNFFLSQEKTVNRKLKELLLTTRIEAALSKDQILELYMNQIYLGQRTHGFAGAARTYFNKSLNELSLAESAMLVGIPKNPVRHNPVSNFQKAKQRQEVVLKLMLNRGVITEAQYDQALHEKITVTGKQIYDTHADYVAEMVRQTVVEEYKDQAYTSGIKVYTTLLKADQEAAYEAVRHHVMAYDQRHGYRGPEAFIQLPADEDERDDAIDEALRKHPASDKLQAAVVTEVSTKVVKAELANGDTIVIDGDGLKFAAAGLQAKAKSDMKITPGALIRVLQDQKKRWSITQLPEVEGSYVALNAETGAYRALVGGFDFNRKKFNHVTSGWRQPGSSMKPFVYSAALEQGFSPATLINDVQLSATSEEALRWDPRNDDGKYDGPITMRTALAKSKNVVSVRILKAVGVSNAQNWISHFGFSKDKHPDNLTLALGTGSVTPLQLATAYAVFANGGYQVQPNLITKMTDSKGNVLKSYPAPAIAQDVDRVIDSRNAFIMDAMLREVTRSGTAASASVRLGRHDLAGKTGTTSDAVDGWFAGYAGNVVAVAWMGYDTPKSLGGREFGATLALPIWIDSMRAALTGKPEIQRAPPEGISNAEGDWMYAEFLNGGGVRTLDMNEVAPATPVSTTNQAGTAQ</sequence>
<dbReference type="GO" id="GO:0046677">
    <property type="term" value="P:response to antibiotic"/>
    <property type="evidence" value="ECO:0007669"/>
    <property type="project" value="UniProtKB-KW"/>
</dbReference>
<keyword evidence="22" id="KW-0961">Cell wall biogenesis/degradation</keyword>
<name>A0A923KZC6_9BURK</name>
<dbReference type="InterPro" id="IPR031376">
    <property type="entry name" value="PCB_OB"/>
</dbReference>
<keyword evidence="12" id="KW-0808">Transferase</keyword>
<dbReference type="Proteomes" id="UP000612361">
    <property type="component" value="Unassembled WGS sequence"/>
</dbReference>
<dbReference type="GO" id="GO:0006508">
    <property type="term" value="P:proteolysis"/>
    <property type="evidence" value="ECO:0007669"/>
    <property type="project" value="UniProtKB-KW"/>
</dbReference>
<evidence type="ECO:0000256" key="19">
    <source>
        <dbReference type="ARBA" id="ARBA00023136"/>
    </source>
</evidence>
<keyword evidence="15" id="KW-0133">Cell shape</keyword>
<evidence type="ECO:0000256" key="22">
    <source>
        <dbReference type="ARBA" id="ARBA00023316"/>
    </source>
</evidence>
<evidence type="ECO:0000256" key="18">
    <source>
        <dbReference type="ARBA" id="ARBA00022989"/>
    </source>
</evidence>
<dbReference type="InterPro" id="IPR023346">
    <property type="entry name" value="Lysozyme-like_dom_sf"/>
</dbReference>
<dbReference type="GO" id="GO:0009002">
    <property type="term" value="F:serine-type D-Ala-D-Ala carboxypeptidase activity"/>
    <property type="evidence" value="ECO:0007669"/>
    <property type="project" value="UniProtKB-EC"/>
</dbReference>
<keyword evidence="9" id="KW-0121">Carboxypeptidase</keyword>
<keyword evidence="17" id="KW-0573">Peptidoglycan synthesis</keyword>
<dbReference type="GO" id="GO:0008658">
    <property type="term" value="F:penicillin binding"/>
    <property type="evidence" value="ECO:0007669"/>
    <property type="project" value="InterPro"/>
</dbReference>
<dbReference type="Pfam" id="PF00912">
    <property type="entry name" value="Transgly"/>
    <property type="match status" value="1"/>
</dbReference>